<dbReference type="Proteomes" id="UP001147747">
    <property type="component" value="Unassembled WGS sequence"/>
</dbReference>
<dbReference type="OrthoDB" id="5186at2759"/>
<proteinExistence type="predicted"/>
<evidence type="ECO:0000256" key="3">
    <source>
        <dbReference type="SAM" id="MobiDB-lite"/>
    </source>
</evidence>
<gene>
    <name evidence="5" type="ORF">N7509_001663</name>
</gene>
<reference evidence="5" key="1">
    <citation type="submission" date="2022-12" db="EMBL/GenBank/DDBJ databases">
        <authorList>
            <person name="Petersen C."/>
        </authorList>
    </citation>
    <scope>NUCLEOTIDE SEQUENCE</scope>
    <source>
        <strain evidence="5">IBT 29677</strain>
    </source>
</reference>
<name>A0A9W9W7F0_9EURO</name>
<feature type="compositionally biased region" description="Polar residues" evidence="3">
    <location>
        <begin position="158"/>
        <end position="174"/>
    </location>
</feature>
<comment type="caution">
    <text evidence="5">The sequence shown here is derived from an EMBL/GenBank/DDBJ whole genome shotgun (WGS) entry which is preliminary data.</text>
</comment>
<dbReference type="GO" id="GO:0005634">
    <property type="term" value="C:nucleus"/>
    <property type="evidence" value="ECO:0007669"/>
    <property type="project" value="TreeGrafter"/>
</dbReference>
<feature type="compositionally biased region" description="Acidic residues" evidence="3">
    <location>
        <begin position="12"/>
        <end position="43"/>
    </location>
</feature>
<feature type="compositionally biased region" description="Polar residues" evidence="3">
    <location>
        <begin position="259"/>
        <end position="268"/>
    </location>
</feature>
<evidence type="ECO:0000259" key="4">
    <source>
        <dbReference type="PROSITE" id="PS50234"/>
    </source>
</evidence>
<dbReference type="GeneID" id="81365280"/>
<evidence type="ECO:0000256" key="1">
    <source>
        <dbReference type="ARBA" id="ARBA00022741"/>
    </source>
</evidence>
<feature type="compositionally biased region" description="Basic and acidic residues" evidence="3">
    <location>
        <begin position="178"/>
        <end position="189"/>
    </location>
</feature>
<keyword evidence="1" id="KW-0547">Nucleotide-binding</keyword>
<evidence type="ECO:0000313" key="6">
    <source>
        <dbReference type="Proteomes" id="UP001147747"/>
    </source>
</evidence>
<evidence type="ECO:0000313" key="5">
    <source>
        <dbReference type="EMBL" id="KAJ5407780.1"/>
    </source>
</evidence>
<evidence type="ECO:0000256" key="2">
    <source>
        <dbReference type="ARBA" id="ARBA00022840"/>
    </source>
</evidence>
<dbReference type="GO" id="GO:0030687">
    <property type="term" value="C:preribosome, large subunit precursor"/>
    <property type="evidence" value="ECO:0007669"/>
    <property type="project" value="TreeGrafter"/>
</dbReference>
<keyword evidence="2" id="KW-0067">ATP-binding</keyword>
<dbReference type="InterPro" id="IPR036465">
    <property type="entry name" value="vWFA_dom_sf"/>
</dbReference>
<protein>
    <recommendedName>
        <fullName evidence="4">VWFA domain-containing protein</fullName>
    </recommendedName>
</protein>
<feature type="compositionally biased region" description="Basic and acidic residues" evidence="3">
    <location>
        <begin position="278"/>
        <end position="288"/>
    </location>
</feature>
<sequence length="666" mass="73502">MDVTDPQTKEEEALELPEEMQLDGDDMDGGDDGEEDDGMDDMSDMGPLPEEEQKADGKDDEPGEGEGEEDEDMEQFPGEEEEIEGEGEGEEETNEGEANEEEENEAGGEDPEEPDQDEFLAQRDENEAAGDEVAPSEAVTGGLGADQDQNEDKGASGDAQQESGSNDPNASAEQKTGAAKDSEETKPSHDAGGGEDSEPNDPQIQAFKKLGDMLEEWHRRQKEVKNPSQEEEDSQALPEDTDMADADFEHLKDDDDQADTQALGQANEEQAKALDQNKGVESDNKPTENDILPDVSEELQDALDNQLQDEMQLDREMLPTDGQSAGAFIPGDHASKDKADGHAGAQELTEELDEVDTQLAAIHLSSSLPPLTPEADARRLWSQYENATNDLSLSLTEQLRLILAPTMATKLRGDFRTGKRLNIKRIIPYIASQYKRDKIWMRRSIPSKRNYQIMLAVDDSKSMLESGSGQLAFETLALVAKSLSMLEAGDLCVLGFGSEDHVRVAHEFGKPFSSEAGSQVFQHFSYQQTGTNVRKLIADSIALFREAKWKRSPGSGSADLWQLELIISDGICEDHDTIRRLVRQALEERIMIVFIIVDAVKGSSILDLSQATFEPDSGGEMKLQMKRYLEDFPFPYYLVVRDVRELPSVLATALKQWFAEVVDVSS</sequence>
<dbReference type="AlphaFoldDB" id="A0A9W9W7F0"/>
<feature type="domain" description="VWFA" evidence="4">
    <location>
        <begin position="452"/>
        <end position="654"/>
    </location>
</feature>
<keyword evidence="6" id="KW-1185">Reference proteome</keyword>
<feature type="region of interest" description="Disordered" evidence="3">
    <location>
        <begin position="1"/>
        <end position="291"/>
    </location>
</feature>
<feature type="compositionally biased region" description="Basic and acidic residues" evidence="3">
    <location>
        <begin position="209"/>
        <end position="218"/>
    </location>
</feature>
<feature type="compositionally biased region" description="Acidic residues" evidence="3">
    <location>
        <begin position="229"/>
        <end position="246"/>
    </location>
</feature>
<organism evidence="5 6">
    <name type="scientific">Penicillium cosmopolitanum</name>
    <dbReference type="NCBI Taxonomy" id="1131564"/>
    <lineage>
        <taxon>Eukaryota</taxon>
        <taxon>Fungi</taxon>
        <taxon>Dikarya</taxon>
        <taxon>Ascomycota</taxon>
        <taxon>Pezizomycotina</taxon>
        <taxon>Eurotiomycetes</taxon>
        <taxon>Eurotiomycetidae</taxon>
        <taxon>Eurotiales</taxon>
        <taxon>Aspergillaceae</taxon>
        <taxon>Penicillium</taxon>
    </lineage>
</organism>
<dbReference type="GO" id="GO:0005524">
    <property type="term" value="F:ATP binding"/>
    <property type="evidence" value="ECO:0007669"/>
    <property type="project" value="UniProtKB-KW"/>
</dbReference>
<dbReference type="RefSeq" id="XP_056492095.1">
    <property type="nucleotide sequence ID" value="XM_056626300.1"/>
</dbReference>
<dbReference type="EMBL" id="JAPZBU010000004">
    <property type="protein sequence ID" value="KAJ5407780.1"/>
    <property type="molecule type" value="Genomic_DNA"/>
</dbReference>
<dbReference type="PROSITE" id="PS50234">
    <property type="entry name" value="VWFA"/>
    <property type="match status" value="1"/>
</dbReference>
<feature type="compositionally biased region" description="Acidic residues" evidence="3">
    <location>
        <begin position="58"/>
        <end position="118"/>
    </location>
</feature>
<accession>A0A9W9W7F0</accession>
<dbReference type="PANTHER" id="PTHR48103:SF2">
    <property type="entry name" value="MIDASIN"/>
    <property type="match status" value="1"/>
</dbReference>
<dbReference type="PANTHER" id="PTHR48103">
    <property type="entry name" value="MIDASIN-RELATED"/>
    <property type="match status" value="1"/>
</dbReference>
<dbReference type="GO" id="GO:0000027">
    <property type="term" value="P:ribosomal large subunit assembly"/>
    <property type="evidence" value="ECO:0007669"/>
    <property type="project" value="TreeGrafter"/>
</dbReference>
<reference evidence="5" key="2">
    <citation type="journal article" date="2023" name="IMA Fungus">
        <title>Comparative genomic study of the Penicillium genus elucidates a diverse pangenome and 15 lateral gene transfer events.</title>
        <authorList>
            <person name="Petersen C."/>
            <person name="Sorensen T."/>
            <person name="Nielsen M.R."/>
            <person name="Sondergaard T.E."/>
            <person name="Sorensen J.L."/>
            <person name="Fitzpatrick D.A."/>
            <person name="Frisvad J.C."/>
            <person name="Nielsen K.L."/>
        </authorList>
    </citation>
    <scope>NUCLEOTIDE SEQUENCE</scope>
    <source>
        <strain evidence="5">IBT 29677</strain>
    </source>
</reference>
<dbReference type="SUPFAM" id="SSF53300">
    <property type="entry name" value="vWA-like"/>
    <property type="match status" value="1"/>
</dbReference>
<dbReference type="GO" id="GO:0000055">
    <property type="term" value="P:ribosomal large subunit export from nucleus"/>
    <property type="evidence" value="ECO:0007669"/>
    <property type="project" value="TreeGrafter"/>
</dbReference>
<dbReference type="InterPro" id="IPR002035">
    <property type="entry name" value="VWF_A"/>
</dbReference>